<dbReference type="InterPro" id="IPR044730">
    <property type="entry name" value="RNase_H-like_dom_plant"/>
</dbReference>
<dbReference type="Proteomes" id="UP000828251">
    <property type="component" value="Unassembled WGS sequence"/>
</dbReference>
<dbReference type="Pfam" id="PF13456">
    <property type="entry name" value="RVT_3"/>
    <property type="match status" value="1"/>
</dbReference>
<dbReference type="PANTHER" id="PTHR47723:SF19">
    <property type="entry name" value="POLYNUCLEOTIDYL TRANSFERASE, RIBONUCLEASE H-LIKE SUPERFAMILY PROTEIN"/>
    <property type="match status" value="1"/>
</dbReference>
<dbReference type="GO" id="GO:0004523">
    <property type="term" value="F:RNA-DNA hybrid ribonuclease activity"/>
    <property type="evidence" value="ECO:0007669"/>
    <property type="project" value="InterPro"/>
</dbReference>
<gene>
    <name evidence="2" type="ORF">J1N35_039259</name>
</gene>
<dbReference type="InterPro" id="IPR012337">
    <property type="entry name" value="RNaseH-like_sf"/>
</dbReference>
<keyword evidence="3" id="KW-1185">Reference proteome</keyword>
<feature type="domain" description="RNase H type-1" evidence="1">
    <location>
        <begin position="19"/>
        <end position="134"/>
    </location>
</feature>
<accession>A0A9D3UNH8</accession>
<proteinExistence type="predicted"/>
<protein>
    <recommendedName>
        <fullName evidence="1">RNase H type-1 domain-containing protein</fullName>
    </recommendedName>
</protein>
<dbReference type="CDD" id="cd06222">
    <property type="entry name" value="RNase_H_like"/>
    <property type="match status" value="1"/>
</dbReference>
<evidence type="ECO:0000313" key="3">
    <source>
        <dbReference type="Proteomes" id="UP000828251"/>
    </source>
</evidence>
<dbReference type="AlphaFoldDB" id="A0A9D3UNH8"/>
<dbReference type="Gene3D" id="3.30.420.10">
    <property type="entry name" value="Ribonuclease H-like superfamily/Ribonuclease H"/>
    <property type="match status" value="1"/>
</dbReference>
<sequence length="163" mass="18429">MHLIFSVENKWIYLSIDRAVARDTGFGAAGGVARDNEENWILGFTRFLGACSPFEAEVWGILNGILILLNKGYRHIMIFTDNLEVVQTLSDLNMEDSGISVLRRIQHTMKAEGVWKIKHIPRTRNSVANCLAKLSLTWKSSLQVFNEPPMDIIKLLQNDKANS</sequence>
<name>A0A9D3UNH8_9ROSI</name>
<evidence type="ECO:0000259" key="1">
    <source>
        <dbReference type="Pfam" id="PF13456"/>
    </source>
</evidence>
<dbReference type="EMBL" id="JAIQCV010000011">
    <property type="protein sequence ID" value="KAH1048475.1"/>
    <property type="molecule type" value="Genomic_DNA"/>
</dbReference>
<dbReference type="OrthoDB" id="597234at2759"/>
<dbReference type="GO" id="GO:0003676">
    <property type="term" value="F:nucleic acid binding"/>
    <property type="evidence" value="ECO:0007669"/>
    <property type="project" value="InterPro"/>
</dbReference>
<evidence type="ECO:0000313" key="2">
    <source>
        <dbReference type="EMBL" id="KAH1048475.1"/>
    </source>
</evidence>
<comment type="caution">
    <text evidence="2">The sequence shown here is derived from an EMBL/GenBank/DDBJ whole genome shotgun (WGS) entry which is preliminary data.</text>
</comment>
<dbReference type="InterPro" id="IPR053151">
    <property type="entry name" value="RNase_H-like"/>
</dbReference>
<dbReference type="InterPro" id="IPR002156">
    <property type="entry name" value="RNaseH_domain"/>
</dbReference>
<organism evidence="2 3">
    <name type="scientific">Gossypium stocksii</name>
    <dbReference type="NCBI Taxonomy" id="47602"/>
    <lineage>
        <taxon>Eukaryota</taxon>
        <taxon>Viridiplantae</taxon>
        <taxon>Streptophyta</taxon>
        <taxon>Embryophyta</taxon>
        <taxon>Tracheophyta</taxon>
        <taxon>Spermatophyta</taxon>
        <taxon>Magnoliopsida</taxon>
        <taxon>eudicotyledons</taxon>
        <taxon>Gunneridae</taxon>
        <taxon>Pentapetalae</taxon>
        <taxon>rosids</taxon>
        <taxon>malvids</taxon>
        <taxon>Malvales</taxon>
        <taxon>Malvaceae</taxon>
        <taxon>Malvoideae</taxon>
        <taxon>Gossypium</taxon>
    </lineage>
</organism>
<dbReference type="SUPFAM" id="SSF53098">
    <property type="entry name" value="Ribonuclease H-like"/>
    <property type="match status" value="1"/>
</dbReference>
<dbReference type="InterPro" id="IPR036397">
    <property type="entry name" value="RNaseH_sf"/>
</dbReference>
<reference evidence="2 3" key="1">
    <citation type="journal article" date="2021" name="Plant Biotechnol. J.">
        <title>Multi-omics assisted identification of the key and species-specific regulatory components of drought-tolerant mechanisms in Gossypium stocksii.</title>
        <authorList>
            <person name="Yu D."/>
            <person name="Ke L."/>
            <person name="Zhang D."/>
            <person name="Wu Y."/>
            <person name="Sun Y."/>
            <person name="Mei J."/>
            <person name="Sun J."/>
            <person name="Sun Y."/>
        </authorList>
    </citation>
    <scope>NUCLEOTIDE SEQUENCE [LARGE SCALE GENOMIC DNA]</scope>
    <source>
        <strain evidence="3">cv. E1</strain>
        <tissue evidence="2">Leaf</tissue>
    </source>
</reference>
<dbReference type="PANTHER" id="PTHR47723">
    <property type="entry name" value="OS05G0353850 PROTEIN"/>
    <property type="match status" value="1"/>
</dbReference>